<dbReference type="GO" id="GO:0044781">
    <property type="term" value="P:bacterial-type flagellum organization"/>
    <property type="evidence" value="ECO:0007669"/>
    <property type="project" value="UniProtKB-UniRule"/>
</dbReference>
<keyword evidence="5 12" id="KW-0812">Transmembrane</keyword>
<evidence type="ECO:0000256" key="13">
    <source>
        <dbReference type="SAM" id="SignalP"/>
    </source>
</evidence>
<dbReference type="Pfam" id="PF00813">
    <property type="entry name" value="FliP"/>
    <property type="match status" value="1"/>
</dbReference>
<evidence type="ECO:0000256" key="5">
    <source>
        <dbReference type="ARBA" id="ARBA00022692"/>
    </source>
</evidence>
<organism evidence="14 15">
    <name type="scientific">Teretinema zuelzerae</name>
    <dbReference type="NCBI Taxonomy" id="156"/>
    <lineage>
        <taxon>Bacteria</taxon>
        <taxon>Pseudomonadati</taxon>
        <taxon>Spirochaetota</taxon>
        <taxon>Spirochaetia</taxon>
        <taxon>Spirochaetales</taxon>
        <taxon>Treponemataceae</taxon>
        <taxon>Teretinema</taxon>
    </lineage>
</organism>
<reference evidence="14" key="1">
    <citation type="submission" date="2021-08" db="EMBL/GenBank/DDBJ databases">
        <title>Comparative analyses of Brucepasteria parasyntrophica and Teretinema zuelzerae.</title>
        <authorList>
            <person name="Song Y."/>
            <person name="Brune A."/>
        </authorList>
    </citation>
    <scope>NUCLEOTIDE SEQUENCE</scope>
    <source>
        <strain evidence="14">DSM 1903</strain>
    </source>
</reference>
<feature type="transmembrane region" description="Helical" evidence="12">
    <location>
        <begin position="254"/>
        <end position="271"/>
    </location>
</feature>
<evidence type="ECO:0000256" key="7">
    <source>
        <dbReference type="ARBA" id="ARBA00022927"/>
    </source>
</evidence>
<name>A0AAE3EI11_9SPIR</name>
<dbReference type="NCBIfam" id="TIGR01103">
    <property type="entry name" value="fliP"/>
    <property type="match status" value="1"/>
</dbReference>
<dbReference type="AlphaFoldDB" id="A0AAE3EI11"/>
<keyword evidence="11 12" id="KW-1006">Bacterial flagellum protein export</keyword>
<keyword evidence="14" id="KW-0969">Cilium</keyword>
<dbReference type="InterPro" id="IPR005838">
    <property type="entry name" value="T3SS_IM_P"/>
</dbReference>
<dbReference type="NCBIfam" id="NF009438">
    <property type="entry name" value="PRK12797.1"/>
    <property type="match status" value="1"/>
</dbReference>
<evidence type="ECO:0000256" key="2">
    <source>
        <dbReference type="ARBA" id="ARBA00021714"/>
    </source>
</evidence>
<feature type="chain" id="PRO_5042076600" description="Flagellar biosynthetic protein FliP" evidence="13">
    <location>
        <begin position="28"/>
        <end position="275"/>
    </location>
</feature>
<keyword evidence="3 12" id="KW-0813">Transport</keyword>
<evidence type="ECO:0000256" key="6">
    <source>
        <dbReference type="ARBA" id="ARBA00022795"/>
    </source>
</evidence>
<dbReference type="PROSITE" id="PS01061">
    <property type="entry name" value="FLIP_2"/>
    <property type="match status" value="1"/>
</dbReference>
<keyword evidence="14" id="KW-0966">Cell projection</keyword>
<evidence type="ECO:0000256" key="10">
    <source>
        <dbReference type="ARBA" id="ARBA00023143"/>
    </source>
</evidence>
<dbReference type="PROSITE" id="PS01060">
    <property type="entry name" value="FLIP_1"/>
    <property type="match status" value="1"/>
</dbReference>
<comment type="function">
    <text evidence="12">Plays a role in the flagellum-specific transport system.</text>
</comment>
<dbReference type="EMBL" id="JAINWA010000003">
    <property type="protein sequence ID" value="MCD1654817.1"/>
    <property type="molecule type" value="Genomic_DNA"/>
</dbReference>
<keyword evidence="7 12" id="KW-0653">Protein transport</keyword>
<dbReference type="PANTHER" id="PTHR30587">
    <property type="entry name" value="FLAGELLAR BIOSYNTHETIC PROTEIN FLIP"/>
    <property type="match status" value="1"/>
</dbReference>
<evidence type="ECO:0000313" key="15">
    <source>
        <dbReference type="Proteomes" id="UP001198163"/>
    </source>
</evidence>
<dbReference type="GO" id="GO:0005886">
    <property type="term" value="C:plasma membrane"/>
    <property type="evidence" value="ECO:0007669"/>
    <property type="project" value="UniProtKB-SubCell"/>
</dbReference>
<keyword evidence="9 12" id="KW-0472">Membrane</keyword>
<dbReference type="Proteomes" id="UP001198163">
    <property type="component" value="Unassembled WGS sequence"/>
</dbReference>
<dbReference type="GO" id="GO:0009425">
    <property type="term" value="C:bacterial-type flagellum basal body"/>
    <property type="evidence" value="ECO:0007669"/>
    <property type="project" value="UniProtKB-SubCell"/>
</dbReference>
<feature type="transmembrane region" description="Helical" evidence="12">
    <location>
        <begin position="218"/>
        <end position="242"/>
    </location>
</feature>
<dbReference type="InterPro" id="IPR005837">
    <property type="entry name" value="FliP"/>
</dbReference>
<keyword evidence="13" id="KW-0732">Signal</keyword>
<proteinExistence type="inferred from homology"/>
<dbReference type="RefSeq" id="WP_230755390.1">
    <property type="nucleotide sequence ID" value="NZ_JAINWA010000003.1"/>
</dbReference>
<dbReference type="GO" id="GO:0009306">
    <property type="term" value="P:protein secretion"/>
    <property type="evidence" value="ECO:0007669"/>
    <property type="project" value="UniProtKB-UniRule"/>
</dbReference>
<sequence length="275" mass="30327">MKGRPASFGVVCLLLFALTAIPLEAQTADSFPSGAAQGRTSINGSRPAANIPFINLDIRQPQSNQEVAFSIQLLLLLTILSIAPSLLILTTSFLRISIVLDFIKRALSLQQVPPTQVLNGIALFLSLFIMWPTFTQIYDSSFKPLADGQIGIEEAYTQAEGPIRMFMYRQMSADTSNIALFMSMAKLDKPQTLADVPTRVLIPAFILHELTVAFKIGILLYIPFIIVDMVVASILMSMGMIMLPPVQISMPFKLILFILVDGWGLLTQQLFNSFL</sequence>
<evidence type="ECO:0000256" key="1">
    <source>
        <dbReference type="ARBA" id="ARBA00006257"/>
    </source>
</evidence>
<comment type="caution">
    <text evidence="14">The sequence shown here is derived from an EMBL/GenBank/DDBJ whole genome shotgun (WGS) entry which is preliminary data.</text>
</comment>
<dbReference type="PRINTS" id="PR00951">
    <property type="entry name" value="FLGBIOSNFLIP"/>
</dbReference>
<evidence type="ECO:0000256" key="11">
    <source>
        <dbReference type="ARBA" id="ARBA00023225"/>
    </source>
</evidence>
<comment type="similarity">
    <text evidence="1 12">Belongs to the FliP/MopC/SpaP family.</text>
</comment>
<keyword evidence="4 12" id="KW-1003">Cell membrane</keyword>
<feature type="transmembrane region" description="Helical" evidence="12">
    <location>
        <begin position="71"/>
        <end position="96"/>
    </location>
</feature>
<evidence type="ECO:0000256" key="12">
    <source>
        <dbReference type="RuleBase" id="RU362069"/>
    </source>
</evidence>
<gene>
    <name evidence="12 14" type="primary">fliP</name>
    <name evidence="14" type="ORF">K7J14_08885</name>
</gene>
<dbReference type="PANTHER" id="PTHR30587:SF0">
    <property type="entry name" value="FLAGELLAR BIOSYNTHETIC PROTEIN FLIP"/>
    <property type="match status" value="1"/>
</dbReference>
<keyword evidence="6 12" id="KW-1005">Bacterial flagellum biogenesis</keyword>
<evidence type="ECO:0000256" key="9">
    <source>
        <dbReference type="ARBA" id="ARBA00023136"/>
    </source>
</evidence>
<dbReference type="PRINTS" id="PR01302">
    <property type="entry name" value="TYPE3IMPPROT"/>
</dbReference>
<keyword evidence="15" id="KW-1185">Reference proteome</keyword>
<feature type="transmembrane region" description="Helical" evidence="12">
    <location>
        <begin position="117"/>
        <end position="134"/>
    </location>
</feature>
<feature type="signal peptide" evidence="13">
    <location>
        <begin position="1"/>
        <end position="27"/>
    </location>
</feature>
<comment type="subcellular location">
    <subcellularLocation>
        <location evidence="12">Cell membrane</location>
        <topology evidence="12">Multi-pass membrane protein</topology>
    </subcellularLocation>
    <subcellularLocation>
        <location evidence="12">Bacterial flagellum basal body</location>
    </subcellularLocation>
</comment>
<keyword evidence="14" id="KW-0282">Flagellum</keyword>
<evidence type="ECO:0000256" key="8">
    <source>
        <dbReference type="ARBA" id="ARBA00022989"/>
    </source>
</evidence>
<protein>
    <recommendedName>
        <fullName evidence="2 12">Flagellar biosynthetic protein FliP</fullName>
    </recommendedName>
</protein>
<keyword evidence="10" id="KW-0975">Bacterial flagellum</keyword>
<evidence type="ECO:0000256" key="4">
    <source>
        <dbReference type="ARBA" id="ARBA00022475"/>
    </source>
</evidence>
<evidence type="ECO:0000313" key="14">
    <source>
        <dbReference type="EMBL" id="MCD1654817.1"/>
    </source>
</evidence>
<evidence type="ECO:0000256" key="3">
    <source>
        <dbReference type="ARBA" id="ARBA00022448"/>
    </source>
</evidence>
<accession>A0AAE3EI11</accession>
<keyword evidence="8 12" id="KW-1133">Transmembrane helix</keyword>